<keyword evidence="6" id="KW-0804">Transcription</keyword>
<dbReference type="GO" id="GO:0016592">
    <property type="term" value="C:mediator complex"/>
    <property type="evidence" value="ECO:0000318"/>
    <property type="project" value="GO_Central"/>
</dbReference>
<dbReference type="GO" id="GO:0045944">
    <property type="term" value="P:positive regulation of transcription by RNA polymerase II"/>
    <property type="evidence" value="ECO:0000318"/>
    <property type="project" value="GO_Central"/>
</dbReference>
<keyword evidence="4" id="KW-0805">Transcription regulation</keyword>
<protein>
    <recommendedName>
        <fullName evidence="9">Mediator complex subunit Med12 LCEWAV-domain domain-containing protein</fullName>
    </recommendedName>
</protein>
<name>A7RTB9_NEMVE</name>
<keyword evidence="11" id="KW-1185">Reference proteome</keyword>
<feature type="compositionally biased region" description="Polar residues" evidence="8">
    <location>
        <begin position="337"/>
        <end position="348"/>
    </location>
</feature>
<dbReference type="PANTHER" id="PTHR46007:SF11">
    <property type="entry name" value="MEDIATOR OF RNA POLYMERASE II TRANSCRIPTION SUBUNIT 12"/>
    <property type="match status" value="1"/>
</dbReference>
<feature type="region of interest" description="Disordered" evidence="8">
    <location>
        <begin position="331"/>
        <end position="350"/>
    </location>
</feature>
<dbReference type="EMBL" id="DS469537">
    <property type="protein sequence ID" value="EDO45182.1"/>
    <property type="molecule type" value="Genomic_DNA"/>
</dbReference>
<evidence type="ECO:0000256" key="4">
    <source>
        <dbReference type="ARBA" id="ARBA00023015"/>
    </source>
</evidence>
<evidence type="ECO:0000256" key="7">
    <source>
        <dbReference type="ARBA" id="ARBA00023242"/>
    </source>
</evidence>
<dbReference type="GO" id="GO:0003713">
    <property type="term" value="F:transcription coactivator activity"/>
    <property type="evidence" value="ECO:0000318"/>
    <property type="project" value="GO_Central"/>
</dbReference>
<comment type="subcellular location">
    <subcellularLocation>
        <location evidence="1">Nucleus</location>
    </subcellularLocation>
</comment>
<evidence type="ECO:0000256" key="6">
    <source>
        <dbReference type="ARBA" id="ARBA00023163"/>
    </source>
</evidence>
<dbReference type="AlphaFoldDB" id="A7RTB9"/>
<evidence type="ECO:0000313" key="11">
    <source>
        <dbReference type="Proteomes" id="UP000001593"/>
    </source>
</evidence>
<evidence type="ECO:0000259" key="9">
    <source>
        <dbReference type="Pfam" id="PF12145"/>
    </source>
</evidence>
<evidence type="ECO:0000256" key="2">
    <source>
        <dbReference type="ARBA" id="ARBA00010289"/>
    </source>
</evidence>
<feature type="non-terminal residue" evidence="10">
    <location>
        <position position="1"/>
    </location>
</feature>
<sequence length="1008" mass="111092">YVDQFVLSQTLAKSLAQVCTKKLSTLYLAAEQMQSEQPPNQATKPQTNNSFPTALSTNGSNDSSFTPVTSSSSTSTVLSQYKNCSQHNSLVLALGAIIQAVTICCPGALVWNSTVCSSGQSSSSNNSGDQTKPQVLGSPLDRLPMAPSALPMPGGGNNNPINQEVMLSLLASEESVKTRGLAVESRWSPDKYQDKTSAVCFSVIAVNRVLTTLEILDKYDFTRADNTNCIDLLYAKIFTSASKGNREVNITCVFWYLKLLPPHLINMLESSSSVSSSNINFSLRITSWLTSTDEAIALLLCEWAISKHRVGKHRAFVVAKLLQRRQSDLLNKKDDSTSGGEESNSSRHNPIATPVCQKVLLEFLDNYAPVVESYQHSKGDPSFAQLVLLFVELVRHDVFSHNAYLCTLISRGDLQPTPAVSIPSPPRQIGETPLPLPVMSDIEECVQEGDAHGVPGMDVPMSTHEDVLRKDLSSELELDRELTLHQEQLERLLDQGDAEGCLDPDQAQSLHMAVSGVQGIQTDPGLQFYSSTTELSSSHDVKESISIEAASHSYNSKSQHLQYATHFPIPHEAATTHECNQRLVLLYGVGKARTEAINKSKEVTKLLVKTLYDLAGSGHGSVGGGEYSQCLTTSELSERRAKEEQWTSLYSKFSSLPCFDQYMAVAECANALRDLRMSNPPMFGLTSRLPSIDQLVFLYDLYELSGDIHGLLEFIAFVLMPDGDDYAQIQIIQNTSVIGTLPTKSIVTIAMLRRYHSCLVLMPDHIARVFKGLLQTVENIADPAVCTSSERCILAYLHDIYAPQGQLGVKFAEIFSTAHQKIKDSICSTTKPSATTAQYDSKFMTEYFQNPRTKRLDGIWDHLRMHKRPSDVYSFVCNAMMNVCNCQNSERLYDIAVLCAEVTAHYSRLSSEWLGILKALCCSSSSAACFVDFLLEVDVSDLSIHESVATFTALMIARHCFSLEDVIYHVALPSLLAALPSDFLDKPFEYKNTAEKSLMVREVSLDPN</sequence>
<feature type="compositionally biased region" description="Polar residues" evidence="8">
    <location>
        <begin position="34"/>
        <end position="59"/>
    </location>
</feature>
<dbReference type="InterPro" id="IPR021990">
    <property type="entry name" value="Mediator_Med12_LCEWAV"/>
</dbReference>
<dbReference type="Proteomes" id="UP000001593">
    <property type="component" value="Unassembled WGS sequence"/>
</dbReference>
<evidence type="ECO:0000256" key="3">
    <source>
        <dbReference type="ARBA" id="ARBA00022491"/>
    </source>
</evidence>
<feature type="region of interest" description="Disordered" evidence="8">
    <location>
        <begin position="34"/>
        <end position="69"/>
    </location>
</feature>
<dbReference type="InterPro" id="IPR051647">
    <property type="entry name" value="Mediator_comp_sub12"/>
</dbReference>
<evidence type="ECO:0000313" key="10">
    <source>
        <dbReference type="EMBL" id="EDO45182.1"/>
    </source>
</evidence>
<keyword evidence="5" id="KW-0010">Activator</keyword>
<comment type="similarity">
    <text evidence="2">Belongs to the Mediator complex subunit 12 family.</text>
</comment>
<proteinExistence type="inferred from homology"/>
<reference evidence="10 11" key="1">
    <citation type="journal article" date="2007" name="Science">
        <title>Sea anemone genome reveals ancestral eumetazoan gene repertoire and genomic organization.</title>
        <authorList>
            <person name="Putnam N.H."/>
            <person name="Srivastava M."/>
            <person name="Hellsten U."/>
            <person name="Dirks B."/>
            <person name="Chapman J."/>
            <person name="Salamov A."/>
            <person name="Terry A."/>
            <person name="Shapiro H."/>
            <person name="Lindquist E."/>
            <person name="Kapitonov V.V."/>
            <person name="Jurka J."/>
            <person name="Genikhovich G."/>
            <person name="Grigoriev I.V."/>
            <person name="Lucas S.M."/>
            <person name="Steele R.E."/>
            <person name="Finnerty J.R."/>
            <person name="Technau U."/>
            <person name="Martindale M.Q."/>
            <person name="Rokhsar D.S."/>
        </authorList>
    </citation>
    <scope>NUCLEOTIDE SEQUENCE [LARGE SCALE GENOMIC DNA]</scope>
    <source>
        <strain evidence="11">CH2 X CH6</strain>
    </source>
</reference>
<dbReference type="PANTHER" id="PTHR46007">
    <property type="entry name" value="MEDIATOR OF RNA POLYMERASE II TRANSCRIPTION SUBUNIT 12"/>
    <property type="match status" value="1"/>
</dbReference>
<evidence type="ECO:0000256" key="8">
    <source>
        <dbReference type="SAM" id="MobiDB-lite"/>
    </source>
</evidence>
<dbReference type="HOGENOM" id="CLU_298385_0_0_1"/>
<keyword evidence="3" id="KW-0678">Repressor</keyword>
<accession>A7RTB9</accession>
<dbReference type="Pfam" id="PF12145">
    <property type="entry name" value="Med12-LCEWAV"/>
    <property type="match status" value="1"/>
</dbReference>
<feature type="compositionally biased region" description="Low complexity" evidence="8">
    <location>
        <begin position="60"/>
        <end position="69"/>
    </location>
</feature>
<feature type="region of interest" description="Disordered" evidence="8">
    <location>
        <begin position="120"/>
        <end position="157"/>
    </location>
</feature>
<dbReference type="OMA" id="CEMITIC"/>
<dbReference type="eggNOG" id="KOG3598">
    <property type="taxonomic scope" value="Eukaryota"/>
</dbReference>
<dbReference type="InParanoid" id="A7RTB9"/>
<feature type="domain" description="Mediator complex subunit Med12 LCEWAV-domain" evidence="9">
    <location>
        <begin position="4"/>
        <end position="586"/>
    </location>
</feature>
<gene>
    <name evidence="10" type="ORF">NEMVEDRAFT_v1g201841</name>
</gene>
<evidence type="ECO:0000256" key="1">
    <source>
        <dbReference type="ARBA" id="ARBA00004123"/>
    </source>
</evidence>
<evidence type="ECO:0000256" key="5">
    <source>
        <dbReference type="ARBA" id="ARBA00023159"/>
    </source>
</evidence>
<dbReference type="STRING" id="45351.A7RTB9"/>
<organism evidence="10 11">
    <name type="scientific">Nematostella vectensis</name>
    <name type="common">Starlet sea anemone</name>
    <dbReference type="NCBI Taxonomy" id="45351"/>
    <lineage>
        <taxon>Eukaryota</taxon>
        <taxon>Metazoa</taxon>
        <taxon>Cnidaria</taxon>
        <taxon>Anthozoa</taxon>
        <taxon>Hexacorallia</taxon>
        <taxon>Actiniaria</taxon>
        <taxon>Edwardsiidae</taxon>
        <taxon>Nematostella</taxon>
    </lineage>
</organism>
<keyword evidence="7" id="KW-0539">Nucleus</keyword>
<dbReference type="PhylomeDB" id="A7RTB9"/>